<dbReference type="PANTHER" id="PTHR35089">
    <property type="entry name" value="CHAPERONE PROTEIN SKP"/>
    <property type="match status" value="1"/>
</dbReference>
<evidence type="ECO:0000256" key="3">
    <source>
        <dbReference type="SAM" id="MobiDB-lite"/>
    </source>
</evidence>
<dbReference type="PANTHER" id="PTHR35089:SF1">
    <property type="entry name" value="CHAPERONE PROTEIN SKP"/>
    <property type="match status" value="1"/>
</dbReference>
<accession>A0ABS2GG86</accession>
<sequence length="171" mass="18654">MTQRTKRMLATAMMVLSLGLVAGCGAQEQIGYVDMQTLMTQSQKGHDAEVKIKAKYEEISQRLAQAQQSQSAEEFAQTQMKAKQEFDIYQQAMGKEFRTFVDSNLNALAKEKGMTAVMEKGAIMSGGTDLTNELLEKMGKVKTDDGQKADGDAQKQADSNGQSGNADNAQK</sequence>
<dbReference type="PROSITE" id="PS51257">
    <property type="entry name" value="PROKAR_LIPOPROTEIN"/>
    <property type="match status" value="1"/>
</dbReference>
<dbReference type="RefSeq" id="WP_205087880.1">
    <property type="nucleotide sequence ID" value="NZ_JACJLA010000009.1"/>
</dbReference>
<feature type="signal peptide" evidence="4">
    <location>
        <begin position="1"/>
        <end position="22"/>
    </location>
</feature>
<dbReference type="SUPFAM" id="SSF111384">
    <property type="entry name" value="OmpH-like"/>
    <property type="match status" value="1"/>
</dbReference>
<gene>
    <name evidence="5" type="ORF">H6A01_05855</name>
</gene>
<name>A0ABS2GG86_9FIRM</name>
<feature type="region of interest" description="Disordered" evidence="3">
    <location>
        <begin position="134"/>
        <end position="171"/>
    </location>
</feature>
<comment type="similarity">
    <text evidence="1">Belongs to the Skp family.</text>
</comment>
<feature type="compositionally biased region" description="Basic and acidic residues" evidence="3">
    <location>
        <begin position="134"/>
        <end position="155"/>
    </location>
</feature>
<organism evidence="5 6">
    <name type="scientific">Veillonella magna</name>
    <dbReference type="NCBI Taxonomy" id="464322"/>
    <lineage>
        <taxon>Bacteria</taxon>
        <taxon>Bacillati</taxon>
        <taxon>Bacillota</taxon>
        <taxon>Negativicutes</taxon>
        <taxon>Veillonellales</taxon>
        <taxon>Veillonellaceae</taxon>
        <taxon>Veillonella</taxon>
    </lineage>
</organism>
<reference evidence="5 6" key="1">
    <citation type="journal article" date="2021" name="Sci. Rep.">
        <title>The distribution of antibiotic resistance genes in chicken gut microbiota commensals.</title>
        <authorList>
            <person name="Juricova H."/>
            <person name="Matiasovicova J."/>
            <person name="Kubasova T."/>
            <person name="Cejkova D."/>
            <person name="Rychlik I."/>
        </authorList>
    </citation>
    <scope>NUCLEOTIDE SEQUENCE [LARGE SCALE GENOMIC DNA]</scope>
    <source>
        <strain evidence="5 6">An537</strain>
    </source>
</reference>
<dbReference type="InterPro" id="IPR024930">
    <property type="entry name" value="Skp_dom_sf"/>
</dbReference>
<evidence type="ECO:0000313" key="5">
    <source>
        <dbReference type="EMBL" id="MBM6912845.1"/>
    </source>
</evidence>
<keyword evidence="2 4" id="KW-0732">Signal</keyword>
<dbReference type="InterPro" id="IPR005632">
    <property type="entry name" value="Chaperone_Skp"/>
</dbReference>
<evidence type="ECO:0000256" key="1">
    <source>
        <dbReference type="ARBA" id="ARBA00009091"/>
    </source>
</evidence>
<comment type="caution">
    <text evidence="5">The sequence shown here is derived from an EMBL/GenBank/DDBJ whole genome shotgun (WGS) entry which is preliminary data.</text>
</comment>
<protein>
    <submittedName>
        <fullName evidence="5">OmpH family outer membrane protein</fullName>
    </submittedName>
</protein>
<feature type="chain" id="PRO_5045088149" evidence="4">
    <location>
        <begin position="23"/>
        <end position="171"/>
    </location>
</feature>
<dbReference type="Gene3D" id="3.30.910.20">
    <property type="entry name" value="Skp domain"/>
    <property type="match status" value="1"/>
</dbReference>
<dbReference type="EMBL" id="JACJLA010000009">
    <property type="protein sequence ID" value="MBM6912845.1"/>
    <property type="molecule type" value="Genomic_DNA"/>
</dbReference>
<proteinExistence type="inferred from homology"/>
<evidence type="ECO:0000256" key="4">
    <source>
        <dbReference type="SAM" id="SignalP"/>
    </source>
</evidence>
<dbReference type="SMART" id="SM00935">
    <property type="entry name" value="OmpH"/>
    <property type="match status" value="1"/>
</dbReference>
<keyword evidence="6" id="KW-1185">Reference proteome</keyword>
<feature type="compositionally biased region" description="Polar residues" evidence="3">
    <location>
        <begin position="156"/>
        <end position="171"/>
    </location>
</feature>
<dbReference type="Proteomes" id="UP000707138">
    <property type="component" value="Unassembled WGS sequence"/>
</dbReference>
<evidence type="ECO:0000256" key="2">
    <source>
        <dbReference type="ARBA" id="ARBA00022729"/>
    </source>
</evidence>
<evidence type="ECO:0000313" key="6">
    <source>
        <dbReference type="Proteomes" id="UP000707138"/>
    </source>
</evidence>